<keyword evidence="5 10" id="KW-0472">Membrane</keyword>
<sequence length="420" mass="45772">MLFLSRAQINNPTAGRGEHRPGHRGGHLATAMAPEELAGSADYDYPPVTNVTGNQEVFSRWEVFFTTVFIPILYSFIFLLGLVGNLFVIILMAKKSGGKRMVDTFVLNLAVADVIFICTLPFWVVAGARGNRWLLGEGLCKVSSYAIAVNRCSSILFLTALSVERYLVIRKVLDTKMMGSQRHVHVTCGIIWTVSLLLGAPSLVYRQLDGDDCWDEDGEDFSLAMVFLTFLLPLGVISFCYCSIYCQLQRHVRLGRGVRRSHRAIVTIVAAFLCSWLPLNACKVLLFFLAKGTLVLSQGQEVALRWVVAGSTCLAFVNSCVNPLVYALMDRRCRPQCLFSPRVLGTGPGAATPSSGTDSSLLFGGWIRTKTPTGPRRRSGTELQLALGVLRGHPRVSPAPSSPASPGATDIPPVPPGPQQ</sequence>
<dbReference type="AlphaFoldDB" id="A0A8B9RUZ3"/>
<dbReference type="CDD" id="cd15193">
    <property type="entry name" value="7tmA_GPR25"/>
    <property type="match status" value="1"/>
</dbReference>
<reference evidence="12" key="1">
    <citation type="submission" date="2025-08" db="UniProtKB">
        <authorList>
            <consortium name="Ensembl"/>
        </authorList>
    </citation>
    <scope>IDENTIFICATION</scope>
</reference>
<feature type="transmembrane region" description="Helical" evidence="10">
    <location>
        <begin position="145"/>
        <end position="163"/>
    </location>
</feature>
<dbReference type="SUPFAM" id="SSF81321">
    <property type="entry name" value="Family A G protein-coupled receptor-like"/>
    <property type="match status" value="1"/>
</dbReference>
<evidence type="ECO:0000256" key="8">
    <source>
        <dbReference type="RuleBase" id="RU000688"/>
    </source>
</evidence>
<dbReference type="GO" id="GO:0009897">
    <property type="term" value="C:external side of plasma membrane"/>
    <property type="evidence" value="ECO:0007669"/>
    <property type="project" value="TreeGrafter"/>
</dbReference>
<proteinExistence type="inferred from homology"/>
<keyword evidence="7 8" id="KW-0807">Transducer</keyword>
<dbReference type="GO" id="GO:0019957">
    <property type="term" value="F:C-C chemokine binding"/>
    <property type="evidence" value="ECO:0007669"/>
    <property type="project" value="TreeGrafter"/>
</dbReference>
<evidence type="ECO:0000256" key="3">
    <source>
        <dbReference type="ARBA" id="ARBA00022989"/>
    </source>
</evidence>
<dbReference type="PANTHER" id="PTHR10489">
    <property type="entry name" value="CELL ADHESION MOLECULE"/>
    <property type="match status" value="1"/>
</dbReference>
<dbReference type="PANTHER" id="PTHR10489:SF954">
    <property type="entry name" value="G PROTEIN-COUPLED RECEPTOR 25"/>
    <property type="match status" value="1"/>
</dbReference>
<name>A0A8B9RUZ3_9AVES</name>
<comment type="similarity">
    <text evidence="8">Belongs to the G-protein coupled receptor 1 family.</text>
</comment>
<dbReference type="Proteomes" id="UP000694541">
    <property type="component" value="Unplaced"/>
</dbReference>
<evidence type="ECO:0000256" key="4">
    <source>
        <dbReference type="ARBA" id="ARBA00023040"/>
    </source>
</evidence>
<dbReference type="Gene3D" id="1.20.1070.10">
    <property type="entry name" value="Rhodopsin 7-helix transmembrane proteins"/>
    <property type="match status" value="1"/>
</dbReference>
<evidence type="ECO:0000256" key="9">
    <source>
        <dbReference type="SAM" id="MobiDB-lite"/>
    </source>
</evidence>
<protein>
    <submittedName>
        <fullName evidence="12">G protein-coupled receptor 25</fullName>
    </submittedName>
</protein>
<dbReference type="InterPro" id="IPR017452">
    <property type="entry name" value="GPCR_Rhodpsn_7TM"/>
</dbReference>
<dbReference type="Pfam" id="PF00001">
    <property type="entry name" value="7tm_1"/>
    <property type="match status" value="1"/>
</dbReference>
<keyword evidence="3 10" id="KW-1133">Transmembrane helix</keyword>
<evidence type="ECO:0000256" key="2">
    <source>
        <dbReference type="ARBA" id="ARBA00022692"/>
    </source>
</evidence>
<feature type="transmembrane region" description="Helical" evidence="10">
    <location>
        <begin position="105"/>
        <end position="125"/>
    </location>
</feature>
<dbReference type="InterPro" id="IPR050119">
    <property type="entry name" value="CCR1-9-like"/>
</dbReference>
<dbReference type="PROSITE" id="PS00237">
    <property type="entry name" value="G_PROTEIN_RECEP_F1_1"/>
    <property type="match status" value="1"/>
</dbReference>
<dbReference type="Ensembl" id="ENSANIT00000011306.1">
    <property type="protein sequence ID" value="ENSANIP00000010921.1"/>
    <property type="gene ID" value="ENSANIG00000007401.1"/>
</dbReference>
<feature type="transmembrane region" description="Helical" evidence="10">
    <location>
        <begin position="224"/>
        <end position="244"/>
    </location>
</feature>
<feature type="region of interest" description="Disordered" evidence="9">
    <location>
        <begin position="392"/>
        <end position="420"/>
    </location>
</feature>
<dbReference type="GO" id="GO:0006955">
    <property type="term" value="P:immune response"/>
    <property type="evidence" value="ECO:0007669"/>
    <property type="project" value="TreeGrafter"/>
</dbReference>
<feature type="transmembrane region" description="Helical" evidence="10">
    <location>
        <begin position="265"/>
        <end position="290"/>
    </location>
</feature>
<keyword evidence="6 8" id="KW-0675">Receptor</keyword>
<dbReference type="GO" id="GO:0016493">
    <property type="term" value="F:C-C chemokine receptor activity"/>
    <property type="evidence" value="ECO:0007669"/>
    <property type="project" value="TreeGrafter"/>
</dbReference>
<reference evidence="12" key="2">
    <citation type="submission" date="2025-09" db="UniProtKB">
        <authorList>
            <consortium name="Ensembl"/>
        </authorList>
    </citation>
    <scope>IDENTIFICATION</scope>
</reference>
<dbReference type="InterPro" id="IPR000276">
    <property type="entry name" value="GPCR_Rhodpsn"/>
</dbReference>
<evidence type="ECO:0000256" key="7">
    <source>
        <dbReference type="ARBA" id="ARBA00023224"/>
    </source>
</evidence>
<feature type="transmembrane region" description="Helical" evidence="10">
    <location>
        <begin position="302"/>
        <end position="326"/>
    </location>
</feature>
<keyword evidence="2 8" id="KW-0812">Transmembrane</keyword>
<evidence type="ECO:0000256" key="1">
    <source>
        <dbReference type="ARBA" id="ARBA00004141"/>
    </source>
</evidence>
<evidence type="ECO:0000256" key="5">
    <source>
        <dbReference type="ARBA" id="ARBA00023136"/>
    </source>
</evidence>
<dbReference type="GO" id="GO:0007204">
    <property type="term" value="P:positive regulation of cytosolic calcium ion concentration"/>
    <property type="evidence" value="ECO:0007669"/>
    <property type="project" value="TreeGrafter"/>
</dbReference>
<keyword evidence="13" id="KW-1185">Reference proteome</keyword>
<organism evidence="12 13">
    <name type="scientific">Accipiter nisus</name>
    <name type="common">Eurasian sparrowhawk</name>
    <dbReference type="NCBI Taxonomy" id="211598"/>
    <lineage>
        <taxon>Eukaryota</taxon>
        <taxon>Metazoa</taxon>
        <taxon>Chordata</taxon>
        <taxon>Craniata</taxon>
        <taxon>Vertebrata</taxon>
        <taxon>Euteleostomi</taxon>
        <taxon>Archelosauria</taxon>
        <taxon>Archosauria</taxon>
        <taxon>Dinosauria</taxon>
        <taxon>Saurischia</taxon>
        <taxon>Theropoda</taxon>
        <taxon>Coelurosauria</taxon>
        <taxon>Aves</taxon>
        <taxon>Neognathae</taxon>
        <taxon>Neoaves</taxon>
        <taxon>Telluraves</taxon>
        <taxon>Accipitrimorphae</taxon>
        <taxon>Accipitriformes</taxon>
        <taxon>Accipitridae</taxon>
        <taxon>Accipitrinae</taxon>
        <taxon>Accipiter</taxon>
    </lineage>
</organism>
<evidence type="ECO:0000259" key="11">
    <source>
        <dbReference type="PROSITE" id="PS50262"/>
    </source>
</evidence>
<feature type="transmembrane region" description="Helical" evidence="10">
    <location>
        <begin position="184"/>
        <end position="204"/>
    </location>
</feature>
<feature type="transmembrane region" description="Helical" evidence="10">
    <location>
        <begin position="68"/>
        <end position="93"/>
    </location>
</feature>
<comment type="subcellular location">
    <subcellularLocation>
        <location evidence="1">Membrane</location>
        <topology evidence="1">Multi-pass membrane protein</topology>
    </subcellularLocation>
</comment>
<dbReference type="PRINTS" id="PR00237">
    <property type="entry name" value="GPCRRHODOPSN"/>
</dbReference>
<evidence type="ECO:0000256" key="6">
    <source>
        <dbReference type="ARBA" id="ARBA00023170"/>
    </source>
</evidence>
<evidence type="ECO:0000313" key="13">
    <source>
        <dbReference type="Proteomes" id="UP000694541"/>
    </source>
</evidence>
<accession>A0A8B9RUZ3</accession>
<evidence type="ECO:0000313" key="12">
    <source>
        <dbReference type="Ensembl" id="ENSANIP00000010921.1"/>
    </source>
</evidence>
<dbReference type="GO" id="GO:0060326">
    <property type="term" value="P:cell chemotaxis"/>
    <property type="evidence" value="ECO:0007669"/>
    <property type="project" value="TreeGrafter"/>
</dbReference>
<dbReference type="GO" id="GO:0019722">
    <property type="term" value="P:calcium-mediated signaling"/>
    <property type="evidence" value="ECO:0007669"/>
    <property type="project" value="TreeGrafter"/>
</dbReference>
<evidence type="ECO:0000256" key="10">
    <source>
        <dbReference type="SAM" id="Phobius"/>
    </source>
</evidence>
<keyword evidence="4 8" id="KW-0297">G-protein coupled receptor</keyword>
<dbReference type="PROSITE" id="PS50262">
    <property type="entry name" value="G_PROTEIN_RECEP_F1_2"/>
    <property type="match status" value="1"/>
</dbReference>
<feature type="domain" description="G-protein coupled receptors family 1 profile" evidence="11">
    <location>
        <begin position="84"/>
        <end position="326"/>
    </location>
</feature>